<name>A0ABP6YSI0_9PSEU</name>
<dbReference type="EMBL" id="BAAAZN010000036">
    <property type="protein sequence ID" value="GAA3587595.1"/>
    <property type="molecule type" value="Genomic_DNA"/>
</dbReference>
<accession>A0ABP6YSI0</accession>
<dbReference type="Proteomes" id="UP001500689">
    <property type="component" value="Unassembled WGS sequence"/>
</dbReference>
<reference evidence="2" key="1">
    <citation type="journal article" date="2019" name="Int. J. Syst. Evol. Microbiol.">
        <title>The Global Catalogue of Microorganisms (GCM) 10K type strain sequencing project: providing services to taxonomists for standard genome sequencing and annotation.</title>
        <authorList>
            <consortium name="The Broad Institute Genomics Platform"/>
            <consortium name="The Broad Institute Genome Sequencing Center for Infectious Disease"/>
            <person name="Wu L."/>
            <person name="Ma J."/>
        </authorList>
    </citation>
    <scope>NUCLEOTIDE SEQUENCE [LARGE SCALE GENOMIC DNA]</scope>
    <source>
        <strain evidence="2">JCM 16898</strain>
    </source>
</reference>
<dbReference type="RefSeq" id="WP_344869345.1">
    <property type="nucleotide sequence ID" value="NZ_BAAAZN010000036.1"/>
</dbReference>
<evidence type="ECO:0000313" key="2">
    <source>
        <dbReference type="Proteomes" id="UP001500689"/>
    </source>
</evidence>
<proteinExistence type="predicted"/>
<gene>
    <name evidence="1" type="ORF">GCM10022222_85260</name>
</gene>
<keyword evidence="2" id="KW-1185">Reference proteome</keyword>
<sequence length="205" mass="22084">MDMQAFAVAMAEALDGTWTVGLGHHGHRDRYLIGPDGEELHVCYSDWEKTPRLRLSASLPAKLATIRHRHGNPVPSHDITVSPAKTPETVAAETARRLLPGYRATLAETRELKQRIDDQAAARDRLANAIADPLGATVHTPGPSPLGHDPQEAIVRYRGPLAGTATVPRNGGRVAFAFSVAPGDAARVAAFLATFPRTVGWDQDH</sequence>
<evidence type="ECO:0000313" key="1">
    <source>
        <dbReference type="EMBL" id="GAA3587595.1"/>
    </source>
</evidence>
<protein>
    <submittedName>
        <fullName evidence="1">Uncharacterized protein</fullName>
    </submittedName>
</protein>
<organism evidence="1 2">
    <name type="scientific">Amycolatopsis ultiminotia</name>
    <dbReference type="NCBI Taxonomy" id="543629"/>
    <lineage>
        <taxon>Bacteria</taxon>
        <taxon>Bacillati</taxon>
        <taxon>Actinomycetota</taxon>
        <taxon>Actinomycetes</taxon>
        <taxon>Pseudonocardiales</taxon>
        <taxon>Pseudonocardiaceae</taxon>
        <taxon>Amycolatopsis</taxon>
    </lineage>
</organism>
<comment type="caution">
    <text evidence="1">The sequence shown here is derived from an EMBL/GenBank/DDBJ whole genome shotgun (WGS) entry which is preliminary data.</text>
</comment>